<dbReference type="Pfam" id="PF00150">
    <property type="entry name" value="Cellulase"/>
    <property type="match status" value="1"/>
</dbReference>
<dbReference type="EMBL" id="JBGEDP010000001">
    <property type="protein sequence ID" value="MEY8015736.1"/>
    <property type="molecule type" value="Genomic_DNA"/>
</dbReference>
<dbReference type="SUPFAM" id="SSF51445">
    <property type="entry name" value="(Trans)glycosidases"/>
    <property type="match status" value="1"/>
</dbReference>
<reference evidence="6 7" key="1">
    <citation type="submission" date="2024-08" db="EMBL/GenBank/DDBJ databases">
        <title>Mycobacterium servetensis sp. nov., a novel rapid-growing mycobacterial species recovered from a human patient in Zaragoza, Spain.</title>
        <authorList>
            <person name="Tristancho-Baro A.I."/>
            <person name="Buenestado-Serrano S."/>
            <person name="Garcia De Viedma D."/>
            <person name="Milagro-Beamonte A."/>
            <person name="Burillo N."/>
            <person name="Sanz S."/>
            <person name="Lopez-Calleja A.I."/>
            <person name="Penas-Utrilla D."/>
            <person name="Guardingo M."/>
            <person name="Garcia M.J."/>
            <person name="Vinuelas-Bayon J."/>
        </authorList>
    </citation>
    <scope>NUCLEOTIDE SEQUENCE [LARGE SCALE GENOMIC DNA]</scope>
    <source>
        <strain evidence="7">HUMS_12744610</strain>
    </source>
</reference>
<feature type="domain" description="Glycoside hydrolase family 5 C-terminal" evidence="5">
    <location>
        <begin position="748"/>
        <end position="832"/>
    </location>
</feature>
<keyword evidence="3" id="KW-0326">Glycosidase</keyword>
<organism evidence="6 7">
    <name type="scientific">Mycobacterium servetii</name>
    <dbReference type="NCBI Taxonomy" id="3237418"/>
    <lineage>
        <taxon>Bacteria</taxon>
        <taxon>Bacillati</taxon>
        <taxon>Actinomycetota</taxon>
        <taxon>Actinomycetes</taxon>
        <taxon>Mycobacteriales</taxon>
        <taxon>Mycobacteriaceae</taxon>
        <taxon>Mycobacterium</taxon>
    </lineage>
</organism>
<dbReference type="PANTHER" id="PTHR31308:SF3">
    <property type="entry name" value="ENDOGLYCOCERAMIDASE"/>
    <property type="match status" value="1"/>
</dbReference>
<sequence length="841" mass="81621">MNARRRGAVRVAGVGAVTGALAVAAMTPGVGMPSARADVLDLIIDPLVNAVGTGVAGALDAGAVDAGVLTADLGVATADATAAGAQLNSTLVEVSNQLDVALNAAGQDYLTGPVGQTVDPAVNGPTVFLFGRDLIGNGVNGFSGPNDSVFGGSGQFGNLGDGGFLFGNGGAGASGVAGVDHGIGAAGGSAGLIGNGGLGGAGVDGGAGGAGGAGGLLIGDGGPGGLGADGVAGVNGGAGGIGGVGGAGGLLIGNGGVGGEGGAGAAGGAGGPGGAGGAGADWLAGFGGLGGAGGDGGTGAAGGAGGDGGSAFGLFASGGGGGAGGNSGADVSSTVLPALGGAGGNGGLFGAHGMVGDFGTLTGVSTGGVTAPGGITSSQIANSDLLTIGTTGVWLTNSDGQVVELHGFNLVDKLPPGEPSALGFDNADAQYLADHGYNVVRLGIIWSDLEPEPGVYNAAYLDSIDQTVKTLGNNGIYTIIDLHQDAYSSTFGGEGMPVWATQTGGLPNPQLPFPANEFLDPAELHAWDAFWSNAAAPNGIGLEDNYAQMAEYVANNFNGNPDVAGIEIMNEPEPGAQWPLAVLGDPFFEQQQLTPFYDQTAMAIRAVDPNTTIFYDPSITAEFGSPVHLGTVDVPNTALSFHDYCQFMLGPVGCIPDIGQIATNAVQYAHGQGIPALMTEFGATNVQSNIAAVMGVADKNLVGWAEWALTGQNDITGSPSTEWLINNLSEPLTGANVNTATLDTLSQPYPQVISGTPESWSFVNGVFDFTYSTAKADGLGDFAAGSNTTISVPQVEFPGGYTVAVTGGQVVSAPDAAQLVIASDAGADTVKVVVSPVTPGG</sequence>
<dbReference type="InterPro" id="IPR006311">
    <property type="entry name" value="TAT_signal"/>
</dbReference>
<dbReference type="Pfam" id="PF18564">
    <property type="entry name" value="Glyco_hydro_5_C"/>
    <property type="match status" value="1"/>
</dbReference>
<accession>A0ABV4C2I1</accession>
<evidence type="ECO:0000259" key="5">
    <source>
        <dbReference type="Pfam" id="PF18564"/>
    </source>
</evidence>
<evidence type="ECO:0000313" key="7">
    <source>
        <dbReference type="Proteomes" id="UP001564760"/>
    </source>
</evidence>
<dbReference type="PANTHER" id="PTHR31308">
    <property type="match status" value="1"/>
</dbReference>
<feature type="domain" description="Glycoside hydrolase family 5" evidence="4">
    <location>
        <begin position="399"/>
        <end position="711"/>
    </location>
</feature>
<keyword evidence="2" id="KW-0378">Hydrolase</keyword>
<dbReference type="InterPro" id="IPR041036">
    <property type="entry name" value="GH5_C"/>
</dbReference>
<keyword evidence="7" id="KW-1185">Reference proteome</keyword>
<dbReference type="RefSeq" id="WP_369738214.1">
    <property type="nucleotide sequence ID" value="NZ_JBGEDP010000001.1"/>
</dbReference>
<proteinExistence type="inferred from homology"/>
<comment type="caution">
    <text evidence="6">The sequence shown here is derived from an EMBL/GenBank/DDBJ whole genome shotgun (WGS) entry which is preliminary data.</text>
</comment>
<evidence type="ECO:0000313" key="6">
    <source>
        <dbReference type="EMBL" id="MEY8015736.1"/>
    </source>
</evidence>
<gene>
    <name evidence="6" type="ORF">AB8998_12310</name>
</gene>
<evidence type="ECO:0000256" key="3">
    <source>
        <dbReference type="ARBA" id="ARBA00023295"/>
    </source>
</evidence>
<dbReference type="Gene3D" id="3.20.20.80">
    <property type="entry name" value="Glycosidases"/>
    <property type="match status" value="1"/>
</dbReference>
<dbReference type="InterPro" id="IPR017853">
    <property type="entry name" value="GH"/>
</dbReference>
<evidence type="ECO:0000256" key="2">
    <source>
        <dbReference type="ARBA" id="ARBA00022801"/>
    </source>
</evidence>
<dbReference type="Proteomes" id="UP001564760">
    <property type="component" value="Unassembled WGS sequence"/>
</dbReference>
<evidence type="ECO:0000259" key="4">
    <source>
        <dbReference type="Pfam" id="PF00150"/>
    </source>
</evidence>
<name>A0ABV4C2I1_9MYCO</name>
<dbReference type="InterPro" id="IPR001547">
    <property type="entry name" value="Glyco_hydro_5"/>
</dbReference>
<dbReference type="InterPro" id="IPR013780">
    <property type="entry name" value="Glyco_hydro_b"/>
</dbReference>
<comment type="similarity">
    <text evidence="1">Belongs to the glycosyl hydrolase 5 (cellulase A) family.</text>
</comment>
<evidence type="ECO:0000256" key="1">
    <source>
        <dbReference type="ARBA" id="ARBA00005641"/>
    </source>
</evidence>
<protein>
    <submittedName>
        <fullName evidence="6">Cellulase family glycosylhydrolase</fullName>
    </submittedName>
</protein>
<dbReference type="PROSITE" id="PS51318">
    <property type="entry name" value="TAT"/>
    <property type="match status" value="1"/>
</dbReference>
<dbReference type="Gene3D" id="2.60.40.1180">
    <property type="entry name" value="Golgi alpha-mannosidase II"/>
    <property type="match status" value="1"/>
</dbReference>
<dbReference type="InterPro" id="IPR052066">
    <property type="entry name" value="Glycosphingolipid_Hydrolases"/>
</dbReference>